<feature type="region of interest" description="Disordered" evidence="11">
    <location>
        <begin position="444"/>
        <end position="804"/>
    </location>
</feature>
<comment type="subunit">
    <text evidence="5">Homotetramer.</text>
</comment>
<evidence type="ECO:0000256" key="11">
    <source>
        <dbReference type="SAM" id="MobiDB-lite"/>
    </source>
</evidence>
<feature type="coiled-coil region" evidence="10">
    <location>
        <begin position="114"/>
        <end position="152"/>
    </location>
</feature>
<feature type="compositionally biased region" description="Polar residues" evidence="11">
    <location>
        <begin position="484"/>
        <end position="497"/>
    </location>
</feature>
<feature type="compositionally biased region" description="Basic and acidic residues" evidence="11">
    <location>
        <begin position="339"/>
        <end position="357"/>
    </location>
</feature>
<dbReference type="PANTHER" id="PTHR43668">
    <property type="entry name" value="ALLANTOINASE"/>
    <property type="match status" value="1"/>
</dbReference>
<feature type="compositionally biased region" description="Basic and acidic residues" evidence="11">
    <location>
        <begin position="784"/>
        <end position="794"/>
    </location>
</feature>
<evidence type="ECO:0000256" key="8">
    <source>
        <dbReference type="ARBA" id="ARBA00022801"/>
    </source>
</evidence>
<keyword evidence="9" id="KW-0862">Zinc</keyword>
<accession>A0AAV6PQY0</accession>
<feature type="compositionally biased region" description="Basic and acidic residues" evidence="11">
    <location>
        <begin position="636"/>
        <end position="669"/>
    </location>
</feature>
<keyword evidence="7" id="KW-0479">Metal-binding</keyword>
<gene>
    <name evidence="13" type="ORF">JOB18_029224</name>
</gene>
<evidence type="ECO:0000256" key="10">
    <source>
        <dbReference type="SAM" id="Coils"/>
    </source>
</evidence>
<feature type="compositionally biased region" description="Polar residues" evidence="11">
    <location>
        <begin position="676"/>
        <end position="702"/>
    </location>
</feature>
<feature type="region of interest" description="Disordered" evidence="11">
    <location>
        <begin position="317"/>
        <end position="418"/>
    </location>
</feature>
<evidence type="ECO:0000259" key="12">
    <source>
        <dbReference type="Pfam" id="PF01979"/>
    </source>
</evidence>
<dbReference type="GO" id="GO:0005737">
    <property type="term" value="C:cytoplasm"/>
    <property type="evidence" value="ECO:0007669"/>
    <property type="project" value="TreeGrafter"/>
</dbReference>
<dbReference type="GO" id="GO:0000256">
    <property type="term" value="P:allantoin catabolic process"/>
    <property type="evidence" value="ECO:0007669"/>
    <property type="project" value="InterPro"/>
</dbReference>
<sequence>MSSIFTSSASSALSLSVSLSPPVSLSVVASVAATQTQLYRNSVSDKAVTWTQLNLQDCSHKQEQEEKFSGDFDFNDGRTIAIQAGQSQLVVSVLQSGSLVHLQLVQVQPSLCEVGSDQEENRTLIQELQQLKDKLEKRQTEQRRRKEKQAQEVHKAMEASVSEGWSLLLRLLHRRQEVLLLASDFYCRALEFVVSMDRAEKLHISTDSHRLTCATMRRGLLDKSLTVLSSSSVLLQKLQLLQRAEALHRRGTVLQDDDWEHEHQSSQGSWGAVLKLEELLETLQDRRRTVDQALRLKLQQLENQVLKKDHKSRPEVWTPILDQNLPPESTSFKSADLQSDSKTEKPRDLESGSRADVRPGPIVEKTTVKNHVKSGSRSQQTRIRNPEFRTEENNDLNPESRTDVPSGLKADLQPKSGSRLENFRNLQSRFRLDVNSDSKLLQTCDGQSESISGLRPGSRSQEISYVQPESSSDVKSKSRSQESRNMQTESRLNQKPTSWKGKDLQSESGLEESLELHLGSESDTDPESKSDLDETSPSRSISALMPGSRPHETSYVQPESTSDMKSESRSGESTNMHAESRLDQIPTSEKNKDLQSESRSQTKEIHVQPGSRSERIRKLQSRFRLNQTAGLMPGFRPHETSYPKPESTSDMKSESGTEQSRNMEPESRLEQMPILRTQQTTYVESGSRPQQIRSLESGSSSDPIPRSISEKNKDQESESSSEEIVEILFCGDPPESRSDTKPGSVSGKIRNLLSGSRSDLQTSEESRPRSEGTMELQFKSKLAKSKDLASETDLKPGSGSDRTTRLQVQETFDEGNHAHNVLPANQQQLLSSCELLMDKVCSWVQQSRSVLSNCSDAGQCLCEAEDALNTHMKLCTQAESARHDVENLKQVLDQIGALPIDVSCRTGPCLHSESCRPLSVLKTLTHQLKRCGTAQPAAASTGSLSPELAAGVDVVLKELQSLNLKIKSNLQLLQPYVSFLRTVQQVEEQMEELRGSSRRRSGEEEENIESANSSWPPLKKKEEQEEKEQVDICWQDMLQKLLTTQELGKNYVQTIVMVLGSGLDLQSLVSVVQQTIEKLSRTEQEVKELWSQQRVQIHHHQGDMKSYRRFQDRLLKNLQDLSCVSELLDSCTSVDLDSDVQASRLLERFKLARPHFTQLDIEVADMKKSWKTVRGVQQHLQVKEVKEVKEEVEDLAKLLKLHEKVKRKVEQSELILDLTSSFHLTVQQLEALLYAKPPAELSRVREERQLIQSLFEKLSTLKTHICAAAAAHTVSGFSVEQLQRRLLSLESLCASWLNKAVRHEEMLCLLNDDIIQVLDVGDSVVMPGVVDCHVHVNEPGRTSWEGFWTATRAAAAGGVTTIVDMPLNSVPPTTTLDHFHEKLQEATGKCFVDTAFWGGVIPGNQPELRPMIHAGVAGFKCFLIHSGVEEFPHVTDSDLHAAMKQLQGTGSVLLFHAELDVEPKPEETADPRQYSTFLQSRPDVMEMEAIRTVTDLCLQYQVRCHIVHLSSAKPLTLIQRARQAGAPLTVETTHHYLSLSAEDIPAGATHFKCCPPIRGAENRELLWSALRDGHIDMVVSDHSPCTPDLKNMESGDFTQAWGGISSLQFGLPLFWSSASKRGFQLSDVVRLLSQESARLCGLDQHKGRLSPGYDADLVVWDPEREFEISEADIHHKNKITPYLGMRLRGSVRATILRGRLVYRDGCFCSTPLGKHLLVQPRKTQDEEQ</sequence>
<evidence type="ECO:0000256" key="1">
    <source>
        <dbReference type="ARBA" id="ARBA00001756"/>
    </source>
</evidence>
<evidence type="ECO:0000313" key="14">
    <source>
        <dbReference type="Proteomes" id="UP000693946"/>
    </source>
</evidence>
<evidence type="ECO:0000256" key="9">
    <source>
        <dbReference type="ARBA" id="ARBA00022833"/>
    </source>
</evidence>
<comment type="cofactor">
    <cofactor evidence="2">
        <name>Zn(2+)</name>
        <dbReference type="ChEBI" id="CHEBI:29105"/>
    </cofactor>
</comment>
<name>A0AAV6PQY0_SOLSE</name>
<comment type="catalytic activity">
    <reaction evidence="1">
        <text>(S)-allantoin + H2O = allantoate + H(+)</text>
        <dbReference type="Rhea" id="RHEA:17029"/>
        <dbReference type="ChEBI" id="CHEBI:15377"/>
        <dbReference type="ChEBI" id="CHEBI:15378"/>
        <dbReference type="ChEBI" id="CHEBI:15678"/>
        <dbReference type="ChEBI" id="CHEBI:17536"/>
        <dbReference type="EC" id="3.5.2.5"/>
    </reaction>
</comment>
<feature type="compositionally biased region" description="Basic and acidic residues" evidence="11">
    <location>
        <begin position="589"/>
        <end position="617"/>
    </location>
</feature>
<keyword evidence="10" id="KW-0175">Coiled coil</keyword>
<dbReference type="EMBL" id="JAGKHQ010000104">
    <property type="protein sequence ID" value="KAG7472991.1"/>
    <property type="molecule type" value="Genomic_DNA"/>
</dbReference>
<feature type="compositionally biased region" description="Basic and acidic residues" evidence="11">
    <location>
        <begin position="472"/>
        <end position="482"/>
    </location>
</feature>
<dbReference type="EC" id="3.5.2.5" evidence="6"/>
<evidence type="ECO:0000256" key="3">
    <source>
        <dbReference type="ARBA" id="ARBA00004968"/>
    </source>
</evidence>
<dbReference type="GO" id="GO:0050897">
    <property type="term" value="F:cobalt ion binding"/>
    <property type="evidence" value="ECO:0007669"/>
    <property type="project" value="InterPro"/>
</dbReference>
<organism evidence="13 14">
    <name type="scientific">Solea senegalensis</name>
    <name type="common">Senegalese sole</name>
    <dbReference type="NCBI Taxonomy" id="28829"/>
    <lineage>
        <taxon>Eukaryota</taxon>
        <taxon>Metazoa</taxon>
        <taxon>Chordata</taxon>
        <taxon>Craniata</taxon>
        <taxon>Vertebrata</taxon>
        <taxon>Euteleostomi</taxon>
        <taxon>Actinopterygii</taxon>
        <taxon>Neopterygii</taxon>
        <taxon>Teleostei</taxon>
        <taxon>Neoteleostei</taxon>
        <taxon>Acanthomorphata</taxon>
        <taxon>Carangaria</taxon>
        <taxon>Pleuronectiformes</taxon>
        <taxon>Pleuronectoidei</taxon>
        <taxon>Soleidae</taxon>
        <taxon>Solea</taxon>
    </lineage>
</organism>
<feature type="compositionally biased region" description="Polar residues" evidence="11">
    <location>
        <begin position="326"/>
        <end position="338"/>
    </location>
</feature>
<evidence type="ECO:0000313" key="13">
    <source>
        <dbReference type="EMBL" id="KAG7472991.1"/>
    </source>
</evidence>
<dbReference type="GO" id="GO:0006145">
    <property type="term" value="P:purine nucleobase catabolic process"/>
    <property type="evidence" value="ECO:0007669"/>
    <property type="project" value="TreeGrafter"/>
</dbReference>
<dbReference type="PANTHER" id="PTHR43668:SF2">
    <property type="entry name" value="ALLANTOINASE"/>
    <property type="match status" value="1"/>
</dbReference>
<evidence type="ECO:0000256" key="2">
    <source>
        <dbReference type="ARBA" id="ARBA00001947"/>
    </source>
</evidence>
<comment type="similarity">
    <text evidence="4">Belongs to the metallo-dependent hydrolases superfamily. Allantoinase family.</text>
</comment>
<dbReference type="InterPro" id="IPR006680">
    <property type="entry name" value="Amidohydro-rel"/>
</dbReference>
<dbReference type="GO" id="GO:0008270">
    <property type="term" value="F:zinc ion binding"/>
    <property type="evidence" value="ECO:0007669"/>
    <property type="project" value="InterPro"/>
</dbReference>
<keyword evidence="14" id="KW-1185">Reference proteome</keyword>
<feature type="compositionally biased region" description="Basic and acidic residues" evidence="11">
    <location>
        <begin position="384"/>
        <end position="402"/>
    </location>
</feature>
<dbReference type="NCBIfam" id="TIGR03178">
    <property type="entry name" value="allantoinase"/>
    <property type="match status" value="1"/>
</dbReference>
<evidence type="ECO:0000256" key="4">
    <source>
        <dbReference type="ARBA" id="ARBA00010368"/>
    </source>
</evidence>
<feature type="compositionally biased region" description="Polar residues" evidence="11">
    <location>
        <begin position="753"/>
        <end position="763"/>
    </location>
</feature>
<reference evidence="13 14" key="1">
    <citation type="journal article" date="2021" name="Sci. Rep.">
        <title>Chromosome anchoring in Senegalese sole (Solea senegalensis) reveals sex-associated markers and genome rearrangements in flatfish.</title>
        <authorList>
            <person name="Guerrero-Cozar I."/>
            <person name="Gomez-Garrido J."/>
            <person name="Berbel C."/>
            <person name="Martinez-Blanch J.F."/>
            <person name="Alioto T."/>
            <person name="Claros M.G."/>
            <person name="Gagnaire P.A."/>
            <person name="Manchado M."/>
        </authorList>
    </citation>
    <scope>NUCLEOTIDE SEQUENCE [LARGE SCALE GENOMIC DNA]</scope>
    <source>
        <strain evidence="13">Sse05_10M</strain>
    </source>
</reference>
<evidence type="ECO:0000256" key="7">
    <source>
        <dbReference type="ARBA" id="ARBA00022723"/>
    </source>
</evidence>
<evidence type="ECO:0000256" key="6">
    <source>
        <dbReference type="ARBA" id="ARBA00012863"/>
    </source>
</evidence>
<comment type="caution">
    <text evidence="13">The sequence shown here is derived from an EMBL/GenBank/DDBJ whole genome shotgun (WGS) entry which is preliminary data.</text>
</comment>
<protein>
    <recommendedName>
        <fullName evidence="6">allantoinase</fullName>
        <ecNumber evidence="6">3.5.2.5</ecNumber>
    </recommendedName>
</protein>
<dbReference type="Pfam" id="PF01979">
    <property type="entry name" value="Amidohydro_1"/>
    <property type="match status" value="1"/>
</dbReference>
<dbReference type="GO" id="GO:0004038">
    <property type="term" value="F:allantoinase activity"/>
    <property type="evidence" value="ECO:0007669"/>
    <property type="project" value="UniProtKB-EC"/>
</dbReference>
<dbReference type="InterPro" id="IPR050138">
    <property type="entry name" value="DHOase/Allantoinase_Hydrolase"/>
</dbReference>
<keyword evidence="8" id="KW-0378">Hydrolase</keyword>
<comment type="pathway">
    <text evidence="3">Nitrogen metabolism; (S)-allantoin degradation; allantoate from (S)-allantoin: step 1/1.</text>
</comment>
<feature type="region of interest" description="Disordered" evidence="11">
    <location>
        <begin position="992"/>
        <end position="1022"/>
    </location>
</feature>
<feature type="compositionally biased region" description="Basic and acidic residues" evidence="11">
    <location>
        <begin position="514"/>
        <end position="532"/>
    </location>
</feature>
<evidence type="ECO:0000256" key="5">
    <source>
        <dbReference type="ARBA" id="ARBA00011881"/>
    </source>
</evidence>
<proteinExistence type="inferred from homology"/>
<feature type="compositionally biased region" description="Polar residues" evidence="11">
    <location>
        <begin position="458"/>
        <end position="468"/>
    </location>
</feature>
<dbReference type="FunFam" id="3.20.20.140:FF:000032">
    <property type="entry name" value="Allantoinase Dal1"/>
    <property type="match status" value="1"/>
</dbReference>
<dbReference type="Proteomes" id="UP000693946">
    <property type="component" value="Unassembled WGS sequence"/>
</dbReference>
<dbReference type="InterPro" id="IPR017593">
    <property type="entry name" value="Allantoinase"/>
</dbReference>
<feature type="domain" description="Amidohydrolase-related" evidence="12">
    <location>
        <begin position="1324"/>
        <end position="1701"/>
    </location>
</feature>